<reference evidence="3 4" key="1">
    <citation type="submission" date="2024-09" db="EMBL/GenBank/DDBJ databases">
        <authorList>
            <person name="Sun Q."/>
            <person name="Mori K."/>
        </authorList>
    </citation>
    <scope>NUCLEOTIDE SEQUENCE [LARGE SCALE GENOMIC DNA]</scope>
    <source>
        <strain evidence="3 4">TBRC 1432</strain>
    </source>
</reference>
<dbReference type="InterPro" id="IPR057561">
    <property type="entry name" value="NADase_transloc"/>
</dbReference>
<evidence type="ECO:0000313" key="4">
    <source>
        <dbReference type="Proteomes" id="UP001589810"/>
    </source>
</evidence>
<feature type="domain" description="NAD glycohydrolase translocation F5/8 type C" evidence="2">
    <location>
        <begin position="186"/>
        <end position="298"/>
    </location>
</feature>
<feature type="region of interest" description="Disordered" evidence="1">
    <location>
        <begin position="1"/>
        <end position="21"/>
    </location>
</feature>
<dbReference type="InterPro" id="IPR008979">
    <property type="entry name" value="Galactose-bd-like_sf"/>
</dbReference>
<protein>
    <submittedName>
        <fullName evidence="3">Zinc-ribbon domain-containing protein</fullName>
    </submittedName>
</protein>
<dbReference type="NCBIfam" id="NF047619">
    <property type="entry name" value="NADase_discoid"/>
    <property type="match status" value="1"/>
</dbReference>
<evidence type="ECO:0000256" key="1">
    <source>
        <dbReference type="SAM" id="MobiDB-lite"/>
    </source>
</evidence>
<accession>A0ABV6N068</accession>
<dbReference type="Pfam" id="PF25302">
    <property type="entry name" value="NADase_transloc"/>
    <property type="match status" value="1"/>
</dbReference>
<organism evidence="3 4">
    <name type="scientific">Kutzneria chonburiensis</name>
    <dbReference type="NCBI Taxonomy" id="1483604"/>
    <lineage>
        <taxon>Bacteria</taxon>
        <taxon>Bacillati</taxon>
        <taxon>Actinomycetota</taxon>
        <taxon>Actinomycetes</taxon>
        <taxon>Pseudonocardiales</taxon>
        <taxon>Pseudonocardiaceae</taxon>
        <taxon>Kutzneria</taxon>
    </lineage>
</organism>
<gene>
    <name evidence="3" type="ORF">ACFFH7_30890</name>
</gene>
<evidence type="ECO:0000259" key="2">
    <source>
        <dbReference type="Pfam" id="PF25302"/>
    </source>
</evidence>
<keyword evidence="4" id="KW-1185">Reference proteome</keyword>
<name>A0ABV6N068_9PSEU</name>
<comment type="caution">
    <text evidence="3">The sequence shown here is derived from an EMBL/GenBank/DDBJ whole genome shotgun (WGS) entry which is preliminary data.</text>
</comment>
<proteinExistence type="predicted"/>
<dbReference type="Gene3D" id="2.60.120.260">
    <property type="entry name" value="Galactose-binding domain-like"/>
    <property type="match status" value="1"/>
</dbReference>
<sequence length="303" mass="33607">MEAALVAPLQSTTATPPKPETLSVLPEREQKRVTAVVKKPPTRRLQPGDLICGDCGEGNPDTRKFCSRCGHSLLTAEVVKTPWWRKILPKRRTKVRKALERTAKDRKAKRTASSTAFRAIFKTVRALVAVVLVLGGIAYGSLPAVRTWVNNQVASWQQDAQSALDMTYAPVHPTKVTATLQEPTHPADLVADSISNTFWAAPTTKGEATLVFTFDRAVSLDKAIIQNGDNDKFDQTFRVERLHLVYSNGKTEDLQLKDQPDPQELTLQNAHNITSVEMHVMATYQSLHGTDLAISEIELFQRS</sequence>
<dbReference type="EMBL" id="JBHLUD010000011">
    <property type="protein sequence ID" value="MFC0545958.1"/>
    <property type="molecule type" value="Genomic_DNA"/>
</dbReference>
<dbReference type="SUPFAM" id="SSF49785">
    <property type="entry name" value="Galactose-binding domain-like"/>
    <property type="match status" value="1"/>
</dbReference>
<dbReference type="RefSeq" id="WP_273943505.1">
    <property type="nucleotide sequence ID" value="NZ_CP097263.1"/>
</dbReference>
<evidence type="ECO:0000313" key="3">
    <source>
        <dbReference type="EMBL" id="MFC0545958.1"/>
    </source>
</evidence>
<dbReference type="Proteomes" id="UP001589810">
    <property type="component" value="Unassembled WGS sequence"/>
</dbReference>